<keyword evidence="2" id="KW-1185">Reference proteome</keyword>
<name>A0ABU2NHY2_9PSEU</name>
<sequence>MSPVVADPPSTLPELLRIDWRQLTGPTSASAPFTPALLDRLPGPARRWLAHSIAPGTPLRRVAVFRQHGEIKVGRWQRYEADWMLAPPDGFIWAATTHLGPVFIRGFDRYTRGSGQMRWGLFGRIPLLSAQGPDVTRSALGRLLGELCFVPAAALSPLVSWEHLDDRRTTACIDAGGQTHRVTLTVADSGRLERVDLPRWGNPDGREFREHTFTAVMDGREATYDGFTIPLGCRAGWWHCPDGCAKEEFIRFALDHASYR</sequence>
<reference evidence="2" key="1">
    <citation type="submission" date="2023-07" db="EMBL/GenBank/DDBJ databases">
        <title>30 novel species of actinomycetes from the DSMZ collection.</title>
        <authorList>
            <person name="Nouioui I."/>
        </authorList>
    </citation>
    <scope>NUCLEOTIDE SEQUENCE [LARGE SCALE GENOMIC DNA]</scope>
    <source>
        <strain evidence="2">DSM 45834</strain>
    </source>
</reference>
<gene>
    <name evidence="1" type="ORF">RM445_25390</name>
</gene>
<dbReference type="Pfam" id="PF20181">
    <property type="entry name" value="DUF6544"/>
    <property type="match status" value="1"/>
</dbReference>
<proteinExistence type="predicted"/>
<comment type="caution">
    <text evidence="1">The sequence shown here is derived from an EMBL/GenBank/DDBJ whole genome shotgun (WGS) entry which is preliminary data.</text>
</comment>
<evidence type="ECO:0000313" key="2">
    <source>
        <dbReference type="Proteomes" id="UP001183202"/>
    </source>
</evidence>
<protein>
    <submittedName>
        <fullName evidence="1">Uncharacterized protein</fullName>
    </submittedName>
</protein>
<dbReference type="Proteomes" id="UP001183202">
    <property type="component" value="Unassembled WGS sequence"/>
</dbReference>
<accession>A0ABU2NHY2</accession>
<dbReference type="EMBL" id="JAVREJ010000022">
    <property type="protein sequence ID" value="MDT0352859.1"/>
    <property type="molecule type" value="Genomic_DNA"/>
</dbReference>
<evidence type="ECO:0000313" key="1">
    <source>
        <dbReference type="EMBL" id="MDT0352859.1"/>
    </source>
</evidence>
<dbReference type="InterPro" id="IPR046674">
    <property type="entry name" value="DUF6544"/>
</dbReference>
<dbReference type="RefSeq" id="WP_311559363.1">
    <property type="nucleotide sequence ID" value="NZ_JAVREJ010000022.1"/>
</dbReference>
<organism evidence="1 2">
    <name type="scientific">Pseudonocardia charpentierae</name>
    <dbReference type="NCBI Taxonomy" id="3075545"/>
    <lineage>
        <taxon>Bacteria</taxon>
        <taxon>Bacillati</taxon>
        <taxon>Actinomycetota</taxon>
        <taxon>Actinomycetes</taxon>
        <taxon>Pseudonocardiales</taxon>
        <taxon>Pseudonocardiaceae</taxon>
        <taxon>Pseudonocardia</taxon>
    </lineage>
</organism>